<keyword evidence="2 5" id="KW-0812">Transmembrane</keyword>
<feature type="transmembrane region" description="Helical" evidence="5">
    <location>
        <begin position="43"/>
        <end position="61"/>
    </location>
</feature>
<dbReference type="RefSeq" id="WP_245659439.1">
    <property type="nucleotide sequence ID" value="NZ_FNCE01000002.1"/>
</dbReference>
<dbReference type="Gene3D" id="1.20.120.1630">
    <property type="match status" value="1"/>
</dbReference>
<dbReference type="Proteomes" id="UP000199415">
    <property type="component" value="Unassembled WGS sequence"/>
</dbReference>
<evidence type="ECO:0000256" key="5">
    <source>
        <dbReference type="SAM" id="Phobius"/>
    </source>
</evidence>
<evidence type="ECO:0000256" key="4">
    <source>
        <dbReference type="ARBA" id="ARBA00023136"/>
    </source>
</evidence>
<dbReference type="InterPro" id="IPR052527">
    <property type="entry name" value="Metal_cation-efflux_comp"/>
</dbReference>
<evidence type="ECO:0000256" key="1">
    <source>
        <dbReference type="ARBA" id="ARBA00004141"/>
    </source>
</evidence>
<dbReference type="Pfam" id="PF04140">
    <property type="entry name" value="ICMT"/>
    <property type="match status" value="1"/>
</dbReference>
<dbReference type="GO" id="GO:0016020">
    <property type="term" value="C:membrane"/>
    <property type="evidence" value="ECO:0007669"/>
    <property type="project" value="UniProtKB-SubCell"/>
</dbReference>
<keyword evidence="3 5" id="KW-1133">Transmembrane helix</keyword>
<protein>
    <submittedName>
        <fullName evidence="6">Methyltransferase</fullName>
    </submittedName>
</protein>
<evidence type="ECO:0000313" key="7">
    <source>
        <dbReference type="Proteomes" id="UP000199415"/>
    </source>
</evidence>
<keyword evidence="6" id="KW-0808">Transferase</keyword>
<evidence type="ECO:0000313" key="6">
    <source>
        <dbReference type="EMBL" id="SDF74192.1"/>
    </source>
</evidence>
<evidence type="ECO:0000256" key="2">
    <source>
        <dbReference type="ARBA" id="ARBA00022692"/>
    </source>
</evidence>
<dbReference type="GO" id="GO:0032259">
    <property type="term" value="P:methylation"/>
    <property type="evidence" value="ECO:0007669"/>
    <property type="project" value="UniProtKB-KW"/>
</dbReference>
<keyword evidence="7" id="KW-1185">Reference proteome</keyword>
<gene>
    <name evidence="6" type="ORF">SAMN05216241_102195</name>
</gene>
<dbReference type="PANTHER" id="PTHR43847">
    <property type="entry name" value="BLL3993 PROTEIN"/>
    <property type="match status" value="1"/>
</dbReference>
<sequence length="163" mass="17626">MIGLAQAVAGLVAVQRLAELAYSRANERRLRHQGGREHGAGHYPLLVGLHAAWLAAIAVTVPPDAPVSIPLLAVFVALQGARVWIIASLGARWTTRVLVVPGEKLVSRGAYRWLRHPNYAVVAAEIAVLPAAFNAWEIAIPFGIANLAVLGWRIRVEENALQR</sequence>
<name>A0A1G7NJQ3_9PROT</name>
<dbReference type="STRING" id="1082479.SAMN05216241_102195"/>
<proteinExistence type="predicted"/>
<dbReference type="EMBL" id="FNCE01000002">
    <property type="protein sequence ID" value="SDF74192.1"/>
    <property type="molecule type" value="Genomic_DNA"/>
</dbReference>
<accession>A0A1G7NJQ3</accession>
<comment type="subcellular location">
    <subcellularLocation>
        <location evidence="1">Membrane</location>
        <topology evidence="1">Multi-pass membrane protein</topology>
    </subcellularLocation>
</comment>
<dbReference type="PANTHER" id="PTHR43847:SF1">
    <property type="entry name" value="BLL3993 PROTEIN"/>
    <property type="match status" value="1"/>
</dbReference>
<keyword evidence="4 5" id="KW-0472">Membrane</keyword>
<organism evidence="6 7">
    <name type="scientific">Limimonas halophila</name>
    <dbReference type="NCBI Taxonomy" id="1082479"/>
    <lineage>
        <taxon>Bacteria</taxon>
        <taxon>Pseudomonadati</taxon>
        <taxon>Pseudomonadota</taxon>
        <taxon>Alphaproteobacteria</taxon>
        <taxon>Rhodospirillales</taxon>
        <taxon>Rhodovibrionaceae</taxon>
        <taxon>Limimonas</taxon>
    </lineage>
</organism>
<feature type="transmembrane region" description="Helical" evidence="5">
    <location>
        <begin position="67"/>
        <end position="87"/>
    </location>
</feature>
<keyword evidence="6" id="KW-0489">Methyltransferase</keyword>
<dbReference type="GO" id="GO:0004671">
    <property type="term" value="F:protein C-terminal S-isoprenylcysteine carboxyl O-methyltransferase activity"/>
    <property type="evidence" value="ECO:0007669"/>
    <property type="project" value="InterPro"/>
</dbReference>
<dbReference type="InterPro" id="IPR007269">
    <property type="entry name" value="ICMT_MeTrfase"/>
</dbReference>
<evidence type="ECO:0000256" key="3">
    <source>
        <dbReference type="ARBA" id="ARBA00022989"/>
    </source>
</evidence>
<reference evidence="6 7" key="1">
    <citation type="submission" date="2016-10" db="EMBL/GenBank/DDBJ databases">
        <authorList>
            <person name="de Groot N.N."/>
        </authorList>
    </citation>
    <scope>NUCLEOTIDE SEQUENCE [LARGE SCALE GENOMIC DNA]</scope>
    <source>
        <strain evidence="6 7">DSM 25584</strain>
    </source>
</reference>
<dbReference type="AlphaFoldDB" id="A0A1G7NJQ3"/>